<dbReference type="EMBL" id="KK111546">
    <property type="protein sequence ID" value="EZA46363.1"/>
    <property type="molecule type" value="Genomic_DNA"/>
</dbReference>
<evidence type="ECO:0000256" key="2">
    <source>
        <dbReference type="ARBA" id="ARBA00022603"/>
    </source>
</evidence>
<evidence type="ECO:0000256" key="4">
    <source>
        <dbReference type="ARBA" id="ARBA00023268"/>
    </source>
</evidence>
<keyword evidence="7" id="KW-1185">Reference proteome</keyword>
<accession>A0A026VRG7</accession>
<proteinExistence type="inferred from homology"/>
<evidence type="ECO:0000313" key="7">
    <source>
        <dbReference type="Proteomes" id="UP000053097"/>
    </source>
</evidence>
<dbReference type="Pfam" id="PF08241">
    <property type="entry name" value="Methyltransf_11"/>
    <property type="match status" value="1"/>
</dbReference>
<evidence type="ECO:0000256" key="3">
    <source>
        <dbReference type="ARBA" id="ARBA00022679"/>
    </source>
</evidence>
<dbReference type="Gene3D" id="3.40.50.150">
    <property type="entry name" value="Vaccinia Virus protein VP39"/>
    <property type="match status" value="2"/>
</dbReference>
<dbReference type="InterPro" id="IPR051419">
    <property type="entry name" value="Lys/N-term_MeTrsfase_sf"/>
</dbReference>
<dbReference type="Proteomes" id="UP000053097">
    <property type="component" value="Unassembled WGS sequence"/>
</dbReference>
<dbReference type="SUPFAM" id="SSF53335">
    <property type="entry name" value="S-adenosyl-L-methionine-dependent methyltransferases"/>
    <property type="match status" value="2"/>
</dbReference>
<keyword evidence="3 6" id="KW-0808">Transferase</keyword>
<keyword evidence="2 6" id="KW-0489">Methyltransferase</keyword>
<organism evidence="6 7">
    <name type="scientific">Ooceraea biroi</name>
    <name type="common">Clonal raider ant</name>
    <name type="synonym">Cerapachys biroi</name>
    <dbReference type="NCBI Taxonomy" id="2015173"/>
    <lineage>
        <taxon>Eukaryota</taxon>
        <taxon>Metazoa</taxon>
        <taxon>Ecdysozoa</taxon>
        <taxon>Arthropoda</taxon>
        <taxon>Hexapoda</taxon>
        <taxon>Insecta</taxon>
        <taxon>Pterygota</taxon>
        <taxon>Neoptera</taxon>
        <taxon>Endopterygota</taxon>
        <taxon>Hymenoptera</taxon>
        <taxon>Apocrita</taxon>
        <taxon>Aculeata</taxon>
        <taxon>Formicoidea</taxon>
        <taxon>Formicidae</taxon>
        <taxon>Dorylinae</taxon>
        <taxon>Ooceraea</taxon>
    </lineage>
</organism>
<dbReference type="InterPro" id="IPR013216">
    <property type="entry name" value="Methyltransf_11"/>
</dbReference>
<sequence>MNILLKTHEEFNYAEYWDTFFKKRGTKAFEWYGEFPELCNILLQYIKKTDNILIIGCGKSTVGMSLYDAGYKNITKIDISYKTDVPDPKKMFTFFDLPLMQYRRKTVRPDLISEYMDATQMTYPDEKFNVVLDKGILDVLMPDTEETTIAKIDKYFKEVTRVLRNGGRYVCISLLQEHILRKLLSYFPASNFMFHISRCHDAESKARTEGGSSIPIFMIIATKCSKLQQTERERHLVDGRLERLSSIEDMISAVFSTQQLALMLNKLRNSNIVDIGEVSLDLQLPGDEHPRYTVYVIDRPCTYCESTFAAYIDRPSTHCERMFAAYIVPQGKETDWLYSTKEGRQEAVKQTGRNRLAIVTLRREHTFKSLFSVKQELAACMSSLAPDFYKELGIPVLILGDIGTRTIWYQGESNISGPFVVEDVKDYEVRRLIFLNNPYVIQSEARLKEAKGRRGRTRKIADLEFLAREYHGYMVGYVNAVIDTEAEDEILVLGLGGGGLCMYLHRCFPKASILITAVEIDYAILTVAKRCFNFVTNDRVKVEIADGIQFVKDAATNGKKYKAILCDMDNKDSSFGMSFPPKEFLEISVLRAVAASLTQDGLFILNL</sequence>
<evidence type="ECO:0000313" key="6">
    <source>
        <dbReference type="EMBL" id="EZA46363.1"/>
    </source>
</evidence>
<dbReference type="FunFam" id="3.40.50.150:FF:000110">
    <property type="entry name" value="methyltransferase-like protein 13 isoform X1"/>
    <property type="match status" value="1"/>
</dbReference>
<dbReference type="OrthoDB" id="411785at2759"/>
<dbReference type="AlphaFoldDB" id="A0A026VRG7"/>
<comment type="similarity">
    <text evidence="1">Belongs to the methyltransferase superfamily.</text>
</comment>
<evidence type="ECO:0000259" key="5">
    <source>
        <dbReference type="Pfam" id="PF08241"/>
    </source>
</evidence>
<dbReference type="Pfam" id="PF01564">
    <property type="entry name" value="Spermine_synth"/>
    <property type="match status" value="1"/>
</dbReference>
<dbReference type="OMA" id="GKMKVYH"/>
<reference evidence="6 7" key="1">
    <citation type="journal article" date="2014" name="Curr. Biol.">
        <title>The genome of the clonal raider ant Cerapachys biroi.</title>
        <authorList>
            <person name="Oxley P.R."/>
            <person name="Ji L."/>
            <person name="Fetter-Pruneda I."/>
            <person name="McKenzie S.K."/>
            <person name="Li C."/>
            <person name="Hu H."/>
            <person name="Zhang G."/>
            <person name="Kronauer D.J."/>
        </authorList>
    </citation>
    <scope>NUCLEOTIDE SEQUENCE [LARGE SCALE GENOMIC DNA]</scope>
</reference>
<evidence type="ECO:0000256" key="1">
    <source>
        <dbReference type="ARBA" id="ARBA00008361"/>
    </source>
</evidence>
<dbReference type="InterPro" id="IPR029063">
    <property type="entry name" value="SAM-dependent_MTases_sf"/>
</dbReference>
<dbReference type="CDD" id="cd02440">
    <property type="entry name" value="AdoMet_MTases"/>
    <property type="match status" value="1"/>
</dbReference>
<feature type="non-terminal residue" evidence="6">
    <location>
        <position position="607"/>
    </location>
</feature>
<keyword evidence="4" id="KW-0511">Multifunctional enzyme</keyword>
<protein>
    <submittedName>
        <fullName evidence="6">Methyltransferase-like protein</fullName>
    </submittedName>
</protein>
<gene>
    <name evidence="6" type="ORF">X777_00237</name>
</gene>
<name>A0A026VRG7_OOCBI</name>
<dbReference type="GO" id="GO:0032259">
    <property type="term" value="P:methylation"/>
    <property type="evidence" value="ECO:0007669"/>
    <property type="project" value="UniProtKB-KW"/>
</dbReference>
<dbReference type="GO" id="GO:0008757">
    <property type="term" value="F:S-adenosylmethionine-dependent methyltransferase activity"/>
    <property type="evidence" value="ECO:0007669"/>
    <property type="project" value="InterPro"/>
</dbReference>
<feature type="domain" description="Methyltransferase type 11" evidence="5">
    <location>
        <begin position="55"/>
        <end position="171"/>
    </location>
</feature>
<dbReference type="PANTHER" id="PTHR12176">
    <property type="entry name" value="SAM-DEPENDENT METHYLTRANSFERASE SUPERFAMILY PROTEIN"/>
    <property type="match status" value="1"/>
</dbReference>
<dbReference type="PANTHER" id="PTHR12176:SF78">
    <property type="entry name" value="EEF1A LYSINE AND N-TERMINAL METHYLTRANSFERASE"/>
    <property type="match status" value="1"/>
</dbReference>